<dbReference type="PANTHER" id="PTHR47926:SF480">
    <property type="entry name" value="TETRATRICOPEPTIDE REPEAT-LIKE SUPERFAMILY PROTEIN ISOFORM 1"/>
    <property type="match status" value="1"/>
</dbReference>
<evidence type="ECO:0000259" key="4">
    <source>
        <dbReference type="Pfam" id="PF14432"/>
    </source>
</evidence>
<dbReference type="Pfam" id="PF01535">
    <property type="entry name" value="PPR"/>
    <property type="match status" value="3"/>
</dbReference>
<dbReference type="InterPro" id="IPR011990">
    <property type="entry name" value="TPR-like_helical_dom_sf"/>
</dbReference>
<evidence type="ECO:0000256" key="2">
    <source>
        <dbReference type="ARBA" id="ARBA00022737"/>
    </source>
</evidence>
<dbReference type="Proteomes" id="UP001634007">
    <property type="component" value="Unassembled WGS sequence"/>
</dbReference>
<evidence type="ECO:0000256" key="1">
    <source>
        <dbReference type="ARBA" id="ARBA00006643"/>
    </source>
</evidence>
<dbReference type="InterPro" id="IPR046960">
    <property type="entry name" value="PPR_At4g14850-like_plant"/>
</dbReference>
<keyword evidence="2" id="KW-0677">Repeat</keyword>
<feature type="domain" description="DYW" evidence="4">
    <location>
        <begin position="681"/>
        <end position="762"/>
    </location>
</feature>
<reference evidence="5 6" key="1">
    <citation type="submission" date="2024-11" db="EMBL/GenBank/DDBJ databases">
        <title>Chromosome-level genome assembly of Eucalyptus globulus Labill. provides insights into its genome evolution.</title>
        <authorList>
            <person name="Li X."/>
        </authorList>
    </citation>
    <scope>NUCLEOTIDE SEQUENCE [LARGE SCALE GENOMIC DNA]</scope>
    <source>
        <strain evidence="5">CL2024</strain>
        <tissue evidence="5">Fresh tender leaves</tissue>
    </source>
</reference>
<dbReference type="Pfam" id="PF13041">
    <property type="entry name" value="PPR_2"/>
    <property type="match status" value="3"/>
</dbReference>
<keyword evidence="6" id="KW-1185">Reference proteome</keyword>
<feature type="repeat" description="PPR" evidence="3">
    <location>
        <begin position="242"/>
        <end position="276"/>
    </location>
</feature>
<feature type="repeat" description="PPR" evidence="3">
    <location>
        <begin position="141"/>
        <end position="175"/>
    </location>
</feature>
<protein>
    <recommendedName>
        <fullName evidence="4">DYW domain-containing protein</fullName>
    </recommendedName>
</protein>
<dbReference type="InterPro" id="IPR032867">
    <property type="entry name" value="DYW_dom"/>
</dbReference>
<comment type="similarity">
    <text evidence="1">Belongs to the PPR family. PCMP-H subfamily.</text>
</comment>
<accession>A0ABD3K3A2</accession>
<dbReference type="NCBIfam" id="TIGR00756">
    <property type="entry name" value="PPR"/>
    <property type="match status" value="3"/>
</dbReference>
<evidence type="ECO:0000256" key="3">
    <source>
        <dbReference type="PROSITE-ProRule" id="PRU00708"/>
    </source>
</evidence>
<proteinExistence type="inferred from homology"/>
<organism evidence="5 6">
    <name type="scientific">Eucalyptus globulus</name>
    <name type="common">Tasmanian blue gum</name>
    <dbReference type="NCBI Taxonomy" id="34317"/>
    <lineage>
        <taxon>Eukaryota</taxon>
        <taxon>Viridiplantae</taxon>
        <taxon>Streptophyta</taxon>
        <taxon>Embryophyta</taxon>
        <taxon>Tracheophyta</taxon>
        <taxon>Spermatophyta</taxon>
        <taxon>Magnoliopsida</taxon>
        <taxon>eudicotyledons</taxon>
        <taxon>Gunneridae</taxon>
        <taxon>Pentapetalae</taxon>
        <taxon>rosids</taxon>
        <taxon>malvids</taxon>
        <taxon>Myrtales</taxon>
        <taxon>Myrtaceae</taxon>
        <taxon>Myrtoideae</taxon>
        <taxon>Eucalypteae</taxon>
        <taxon>Eucalyptus</taxon>
    </lineage>
</organism>
<dbReference type="PANTHER" id="PTHR47926">
    <property type="entry name" value="PENTATRICOPEPTIDE REPEAT-CONTAINING PROTEIN"/>
    <property type="match status" value="1"/>
</dbReference>
<dbReference type="Gene3D" id="1.25.40.10">
    <property type="entry name" value="Tetratricopeptide repeat domain"/>
    <property type="match status" value="5"/>
</dbReference>
<evidence type="ECO:0000313" key="5">
    <source>
        <dbReference type="EMBL" id="KAL3733029.1"/>
    </source>
</evidence>
<sequence>MACLPSLSLAATVGLDPSSLRSRVSGHVSPLAVEKPPGICCGTNNASASPTATLEVESLDFREGLSVLEDGTGLGPFDYVPLLQECMERRLVSDAEAVHAHIIKTGAREDLYVMTFLVNVYAQCGAMIAARKVFDGLPRRNVVTWTTLITGYVHNSEPELAIRVYLEMLEAGSYPTNYTLGIALNACSSLRSLELGKQIHAYIVKYRIEQDASIGNALCSLYSKFGNLDYAVKTFRGITEKNVISWTAIISACSENGEAASGLSFFSEMLWENVEPNEFTLTCVLSLCCTVMSLSLGKQVHSLSIKSGYQLNLPVRNSAMYLYLKCGLVDEAYKLFNEIESSSLVTWNAIIAGHVQIMDFASDNLSAYQGGTRALEIFLRMIHSGLKPDLFTFSSVLTLCSKLVAQEQGEQIHAQTIKTGCLSDVVVGSALVNMYSKCGSIRRASKAFVEMSTRTLISWTTMITNFAIHGKTQQALQLFEDMRLVGVKPNQITFVGVLAACGRSLMVDEALNYFEMMQKEYRIKPVMDHFELLVDMFVMSGRIDEAFDLIKKMHYEPNEFIWSALITGARLHRNPELGLYAAERLIKLEPRDSETCVPLLKMYRAVERWIDMLNVEKLMRELQPVKLRDWSWICIKGKVYSFEPNEQFCPGNNMEMHMLLEDLLGRAKTLGYEFSGSSELMDNEDANISSRIHQSEEFAIAFGLLNTPKAAPIQIIKNTSMCQNCHDFIKCLSILTARKIVIQDRKRLHKFVDGKCSCGDFWGLL</sequence>
<evidence type="ECO:0000313" key="6">
    <source>
        <dbReference type="Proteomes" id="UP001634007"/>
    </source>
</evidence>
<dbReference type="EMBL" id="JBJKBG010000006">
    <property type="protein sequence ID" value="KAL3733029.1"/>
    <property type="molecule type" value="Genomic_DNA"/>
</dbReference>
<dbReference type="FunFam" id="1.25.40.10:FF:000196">
    <property type="entry name" value="Pentatricopeptide repeat-containing protein At4g14850"/>
    <property type="match status" value="1"/>
</dbReference>
<dbReference type="InterPro" id="IPR002885">
    <property type="entry name" value="PPR_rpt"/>
</dbReference>
<dbReference type="FunFam" id="1.25.40.10:FF:000227">
    <property type="entry name" value="Pentatricopeptide repeat-containing protein At3g13880"/>
    <property type="match status" value="1"/>
</dbReference>
<dbReference type="Pfam" id="PF14432">
    <property type="entry name" value="DYW_deaminase"/>
    <property type="match status" value="1"/>
</dbReference>
<gene>
    <name evidence="5" type="ORF">ACJRO7_022538</name>
</gene>
<dbReference type="FunFam" id="1.25.40.10:FF:001093">
    <property type="entry name" value="Pentatricopeptide repeat-containing protein At2g34400"/>
    <property type="match status" value="1"/>
</dbReference>
<comment type="caution">
    <text evidence="5">The sequence shown here is derived from an EMBL/GenBank/DDBJ whole genome shotgun (WGS) entry which is preliminary data.</text>
</comment>
<feature type="repeat" description="PPR" evidence="3">
    <location>
        <begin position="455"/>
        <end position="489"/>
    </location>
</feature>
<dbReference type="AlphaFoldDB" id="A0ABD3K3A2"/>
<name>A0ABD3K3A2_EUCGL</name>
<dbReference type="PROSITE" id="PS51375">
    <property type="entry name" value="PPR"/>
    <property type="match status" value="3"/>
</dbReference>